<dbReference type="RefSeq" id="WP_072578424.1">
    <property type="nucleotide sequence ID" value="NZ_CP016020.1"/>
</dbReference>
<sequence length="362" mass="40581">MKEQKIRILKLVEEGKLSADEALSLIESLENEQQQQEIKLTALSTEVIDQGQFKGEASDSQDTKHSLGSKLMDWVDTAVKKVKDIDLDLNFGKSIDLQHIYQFKAAEFQHIDISVPNGSVSIQPWTEQDVRVECDAKMYRVENTEQARQLFLSTITCFVENNRFVFDTDKKTMKLMITIHVPEHVYETIRLKVFNGPISGQQLQAEEFKAKTANGALTFSAMKAGKAEFETANGQIQLADSTFEKLEAETVSGVIQIEGIVKKADLQSFNGNIALSLNDENTETLYTKTTTGNIEIMLPDNSEVVGELKSNLGLVSARMKEASISYEKNETVQKELKFHTSEQPKLTLFADSKTGSIVIREK</sequence>
<dbReference type="InterPro" id="IPR025164">
    <property type="entry name" value="Toastrack_DUF4097"/>
</dbReference>
<feature type="domain" description="DUF4097" evidence="2">
    <location>
        <begin position="109"/>
        <end position="340"/>
    </location>
</feature>
<dbReference type="Pfam" id="PF13349">
    <property type="entry name" value="DUF4097"/>
    <property type="match status" value="1"/>
</dbReference>
<dbReference type="PANTHER" id="PTHR34094">
    <property type="match status" value="1"/>
</dbReference>
<keyword evidence="1" id="KW-0175">Coiled coil</keyword>
<feature type="coiled-coil region" evidence="1">
    <location>
        <begin position="12"/>
        <end position="46"/>
    </location>
</feature>
<dbReference type="PANTHER" id="PTHR34094:SF1">
    <property type="entry name" value="PROTEIN FAM185A"/>
    <property type="match status" value="1"/>
</dbReference>
<evidence type="ECO:0000313" key="5">
    <source>
        <dbReference type="Proteomes" id="UP000181936"/>
    </source>
</evidence>
<dbReference type="AlphaFoldDB" id="A0A1L3MMR1"/>
<accession>A0A1L3MMR1</accession>
<dbReference type="InterPro" id="IPR053959">
    <property type="entry name" value="YvlB/LiaX_N"/>
</dbReference>
<gene>
    <name evidence="4" type="ORF">A9C19_02060</name>
</gene>
<dbReference type="PIRSF" id="PIRSF012569">
    <property type="entry name" value="UCP012569"/>
    <property type="match status" value="1"/>
</dbReference>
<evidence type="ECO:0000256" key="1">
    <source>
        <dbReference type="SAM" id="Coils"/>
    </source>
</evidence>
<evidence type="ECO:0000259" key="3">
    <source>
        <dbReference type="Pfam" id="PF22746"/>
    </source>
</evidence>
<proteinExistence type="predicted"/>
<protein>
    <submittedName>
        <fullName evidence="4">Uncharacterized protein</fullName>
    </submittedName>
</protein>
<evidence type="ECO:0000313" key="4">
    <source>
        <dbReference type="EMBL" id="APH03635.1"/>
    </source>
</evidence>
<reference evidence="4 5" key="1">
    <citation type="journal article" date="2016" name="Sci. Rep.">
        <title>Complete genome sequence and transcriptomic analysis of a novel marine strain Bacillus weihaiensis reveals the mechanism of brown algae degradation.</title>
        <authorList>
            <person name="Zhu Y."/>
            <person name="Chen P."/>
            <person name="Bao Y."/>
            <person name="Men Y."/>
            <person name="Zeng Y."/>
            <person name="Yang J."/>
            <person name="Sun J."/>
            <person name="Sun Y."/>
        </authorList>
    </citation>
    <scope>NUCLEOTIDE SEQUENCE [LARGE SCALE GENOMIC DNA]</scope>
    <source>
        <strain evidence="4 5">Alg07</strain>
    </source>
</reference>
<dbReference type="STRING" id="1547283.A9C19_02060"/>
<name>A0A1L3MMR1_9BACI</name>
<dbReference type="KEGG" id="bwh:A9C19_02060"/>
<dbReference type="OrthoDB" id="2240743at2"/>
<dbReference type="EMBL" id="CP016020">
    <property type="protein sequence ID" value="APH03635.1"/>
    <property type="molecule type" value="Genomic_DNA"/>
</dbReference>
<keyword evidence="5" id="KW-1185">Reference proteome</keyword>
<feature type="domain" description="YvlB/LiaX N-terminal" evidence="3">
    <location>
        <begin position="3"/>
        <end position="33"/>
    </location>
</feature>
<dbReference type="Pfam" id="PF22746">
    <property type="entry name" value="SHOCT-like_DUF2089-C"/>
    <property type="match status" value="1"/>
</dbReference>
<dbReference type="Proteomes" id="UP000181936">
    <property type="component" value="Chromosome"/>
</dbReference>
<organism evidence="4 5">
    <name type="scientific">Bacillus weihaiensis</name>
    <dbReference type="NCBI Taxonomy" id="1547283"/>
    <lineage>
        <taxon>Bacteria</taxon>
        <taxon>Bacillati</taxon>
        <taxon>Bacillota</taxon>
        <taxon>Bacilli</taxon>
        <taxon>Bacillales</taxon>
        <taxon>Bacillaceae</taxon>
        <taxon>Bacillus</taxon>
    </lineage>
</organism>
<dbReference type="InterPro" id="IPR016599">
    <property type="entry name" value="UCP012569"/>
</dbReference>
<evidence type="ECO:0000259" key="2">
    <source>
        <dbReference type="Pfam" id="PF13349"/>
    </source>
</evidence>